<evidence type="ECO:0000313" key="3">
    <source>
        <dbReference type="Proteomes" id="UP000191133"/>
    </source>
</evidence>
<keyword evidence="4" id="KW-1185">Reference proteome</keyword>
<proteinExistence type="predicted"/>
<evidence type="ECO:0000313" key="2">
    <source>
        <dbReference type="EMBL" id="SLM23567.1"/>
    </source>
</evidence>
<evidence type="ECO:0000313" key="1">
    <source>
        <dbReference type="EMBL" id="MDN8669187.1"/>
    </source>
</evidence>
<reference evidence="1" key="3">
    <citation type="submission" date="2023-07" db="EMBL/GenBank/DDBJ databases">
        <title>Stenotrophomonas isolates from soil.</title>
        <authorList>
            <person name="Sharma V."/>
            <person name="Zur-Pinska J."/>
            <person name="Hay A.G."/>
        </authorList>
    </citation>
    <scope>NUCLEOTIDE SEQUENCE</scope>
    <source>
        <strain evidence="1">C2</strain>
    </source>
</reference>
<reference evidence="3" key="1">
    <citation type="submission" date="2016-10" db="EMBL/GenBank/DDBJ databases">
        <authorList>
            <person name="Varghese N."/>
        </authorList>
    </citation>
    <scope>NUCLEOTIDE SEQUENCE [LARGE SCALE GENOMIC DNA]</scope>
    <source>
        <strain evidence="3">92MFCol6.1</strain>
    </source>
</reference>
<sequence>MVLDAANARLIAPATAGRSTAPVAITTTITTTTVTTALVRPVVFV</sequence>
<gene>
    <name evidence="1" type="ORF">Q0S36_07595</name>
    <name evidence="2" type="ORF">SAMN04488690_1261</name>
</gene>
<organism evidence="2 3">
    <name type="scientific">Stenotrophomonas indicatrix</name>
    <dbReference type="NCBI Taxonomy" id="2045451"/>
    <lineage>
        <taxon>Bacteria</taxon>
        <taxon>Pseudomonadati</taxon>
        <taxon>Pseudomonadota</taxon>
        <taxon>Gammaproteobacteria</taxon>
        <taxon>Lysobacterales</taxon>
        <taxon>Lysobacteraceae</taxon>
        <taxon>Stenotrophomonas</taxon>
    </lineage>
</organism>
<dbReference type="GeneID" id="64106801"/>
<dbReference type="EMBL" id="JAUKNN010000014">
    <property type="protein sequence ID" value="MDN8669187.1"/>
    <property type="molecule type" value="Genomic_DNA"/>
</dbReference>
<dbReference type="EMBL" id="FWEU01000002">
    <property type="protein sequence ID" value="SLM23567.1"/>
    <property type="molecule type" value="Genomic_DNA"/>
</dbReference>
<dbReference type="Proteomes" id="UP001174315">
    <property type="component" value="Unassembled WGS sequence"/>
</dbReference>
<protein>
    <submittedName>
        <fullName evidence="2">Uncharacterized protein</fullName>
    </submittedName>
</protein>
<dbReference type="Proteomes" id="UP000191133">
    <property type="component" value="Unassembled WGS sequence"/>
</dbReference>
<name>A0A1W1GW26_9GAMM</name>
<reference evidence="2" key="2">
    <citation type="submission" date="2016-10" db="EMBL/GenBank/DDBJ databases">
        <authorList>
            <person name="de Groot N.N."/>
        </authorList>
    </citation>
    <scope>NUCLEOTIDE SEQUENCE [LARGE SCALE GENOMIC DNA]</scope>
    <source>
        <strain evidence="2">92MFCol6.1</strain>
    </source>
</reference>
<dbReference type="AlphaFoldDB" id="A0A1W1GW26"/>
<evidence type="ECO:0000313" key="4">
    <source>
        <dbReference type="Proteomes" id="UP001174315"/>
    </source>
</evidence>
<accession>A0A1W1GW26</accession>
<dbReference type="RefSeq" id="WP_164745120.1">
    <property type="nucleotide sequence ID" value="NZ_CBCSJV010000013.1"/>
</dbReference>